<dbReference type="EMBL" id="AFJM02000037">
    <property type="protein sequence ID" value="EMM72683.1"/>
    <property type="molecule type" value="Genomic_DNA"/>
</dbReference>
<organism evidence="1 2">
    <name type="scientific">Leptospira weilii str. 2006001855</name>
    <dbReference type="NCBI Taxonomy" id="996804"/>
    <lineage>
        <taxon>Bacteria</taxon>
        <taxon>Pseudomonadati</taxon>
        <taxon>Spirochaetota</taxon>
        <taxon>Spirochaetia</taxon>
        <taxon>Leptospirales</taxon>
        <taxon>Leptospiraceae</taxon>
        <taxon>Leptospira</taxon>
    </lineage>
</organism>
<name>M6FIR8_9LEPT</name>
<accession>M6FIR8</accession>
<evidence type="ECO:0000313" key="1">
    <source>
        <dbReference type="EMBL" id="EMM72683.1"/>
    </source>
</evidence>
<proteinExistence type="predicted"/>
<dbReference type="AlphaFoldDB" id="M6FIR8"/>
<reference evidence="1 2" key="1">
    <citation type="submission" date="2013-01" db="EMBL/GenBank/DDBJ databases">
        <authorList>
            <person name="Harkins D.M."/>
            <person name="Durkin A.S."/>
            <person name="Brinkac L.M."/>
            <person name="Haft D.H."/>
            <person name="Selengut J.D."/>
            <person name="Sanka R."/>
            <person name="DePew J."/>
            <person name="Purushe J."/>
            <person name="Hospenthal D.R."/>
            <person name="Murray C.K."/>
            <person name="Pimentel G."/>
            <person name="Wasfy M."/>
            <person name="Vinetz J.M."/>
            <person name="Sutton G.G."/>
            <person name="Nierman W.C."/>
            <person name="Fouts D.E."/>
        </authorList>
    </citation>
    <scope>NUCLEOTIDE SEQUENCE [LARGE SCALE GENOMIC DNA]</scope>
    <source>
        <strain evidence="1 2">2006001855</strain>
    </source>
</reference>
<dbReference type="Proteomes" id="UP000012101">
    <property type="component" value="Unassembled WGS sequence"/>
</dbReference>
<sequence length="208" mass="24949">MAGLGLIQKHYKKLVLYESNKIQKIYFYLVLTFSTMIFFNCDKPKEISPDEFQALIRKSSDLHVVMYFGIEEEKAILKVSTRPSIDSKKWKDEYFYARKTPDLDLWIDENIYGITTSNFTKLYSYILSLDNKEFQFGKWTILTRDHLKDKVENKGIRITVKRYTYFIFEMSGPKIRYYTLSKKRDPHDGMQYKKLWRELVSHIRQNGN</sequence>
<protein>
    <submittedName>
        <fullName evidence="1">Uncharacterized protein</fullName>
    </submittedName>
</protein>
<comment type="caution">
    <text evidence="1">The sequence shown here is derived from an EMBL/GenBank/DDBJ whole genome shotgun (WGS) entry which is preliminary data.</text>
</comment>
<gene>
    <name evidence="1" type="ORF">LEP1GSC038_1888</name>
</gene>
<evidence type="ECO:0000313" key="2">
    <source>
        <dbReference type="Proteomes" id="UP000012101"/>
    </source>
</evidence>